<accession>A0ABY8JTX3</accession>
<organism evidence="1 2">
    <name type="scientific">Bradyrhizobium brasilense</name>
    <dbReference type="NCBI Taxonomy" id="1419277"/>
    <lineage>
        <taxon>Bacteria</taxon>
        <taxon>Pseudomonadati</taxon>
        <taxon>Pseudomonadota</taxon>
        <taxon>Alphaproteobacteria</taxon>
        <taxon>Hyphomicrobiales</taxon>
        <taxon>Nitrobacteraceae</taxon>
        <taxon>Bradyrhizobium</taxon>
    </lineage>
</organism>
<dbReference type="RefSeq" id="WP_141341846.1">
    <property type="nucleotide sequence ID" value="NZ_CP121646.1"/>
</dbReference>
<name>A0ABY8JTX3_9BRAD</name>
<gene>
    <name evidence="1" type="ORF">QA636_20590</name>
</gene>
<evidence type="ECO:0000313" key="1">
    <source>
        <dbReference type="EMBL" id="WFU67755.1"/>
    </source>
</evidence>
<proteinExistence type="predicted"/>
<keyword evidence="2" id="KW-1185">Reference proteome</keyword>
<sequence>MSKGLLFLRLMDNTGRTRELENTFEVTVSGRTPIPFWMWAIASAVPHFGWSNGEGAIKGAALAVLFAGLLDRPLPDRLPGWATDWI</sequence>
<protein>
    <submittedName>
        <fullName evidence="1">Uncharacterized protein</fullName>
    </submittedName>
</protein>
<dbReference type="EMBL" id="CP121646">
    <property type="protein sequence ID" value="WFU67755.1"/>
    <property type="molecule type" value="Genomic_DNA"/>
</dbReference>
<evidence type="ECO:0000313" key="2">
    <source>
        <dbReference type="Proteomes" id="UP001221546"/>
    </source>
</evidence>
<dbReference type="Proteomes" id="UP001221546">
    <property type="component" value="Chromosome"/>
</dbReference>
<reference evidence="1 2" key="1">
    <citation type="submission" date="2023-04" db="EMBL/GenBank/DDBJ databases">
        <title>Australian commercial rhizobial inoculants.</title>
        <authorList>
            <person name="Kohlmeier M.G."/>
            <person name="O'Hara G.W."/>
            <person name="Colombi E."/>
            <person name="Ramsay J.P."/>
            <person name="Terpolilli J."/>
        </authorList>
    </citation>
    <scope>NUCLEOTIDE SEQUENCE [LARGE SCALE GENOMIC DNA]</scope>
    <source>
        <strain evidence="1 2">CB627</strain>
    </source>
</reference>